<reference evidence="2" key="2">
    <citation type="submission" date="2023-05" db="EMBL/GenBank/DDBJ databases">
        <authorList>
            <consortium name="Lawrence Berkeley National Laboratory"/>
            <person name="Steindorff A."/>
            <person name="Hensen N."/>
            <person name="Bonometti L."/>
            <person name="Westerberg I."/>
            <person name="Brannstrom I.O."/>
            <person name="Guillou S."/>
            <person name="Cros-Aarteil S."/>
            <person name="Calhoun S."/>
            <person name="Haridas S."/>
            <person name="Kuo A."/>
            <person name="Mondo S."/>
            <person name="Pangilinan J."/>
            <person name="Riley R."/>
            <person name="Labutti K."/>
            <person name="Andreopoulos B."/>
            <person name="Lipzen A."/>
            <person name="Chen C."/>
            <person name="Yanf M."/>
            <person name="Daum C."/>
            <person name="Ng V."/>
            <person name="Clum A."/>
            <person name="Ohm R."/>
            <person name="Martin F."/>
            <person name="Silar P."/>
            <person name="Natvig D."/>
            <person name="Lalanne C."/>
            <person name="Gautier V."/>
            <person name="Ament-Velasquez S.L."/>
            <person name="Kruys A."/>
            <person name="Hutchinson M.I."/>
            <person name="Powell A.J."/>
            <person name="Barry K."/>
            <person name="Miller A.N."/>
            <person name="Grigoriev I.V."/>
            <person name="Debuchy R."/>
            <person name="Gladieux P."/>
            <person name="Thoren M.H."/>
            <person name="Johannesson H."/>
        </authorList>
    </citation>
    <scope>NUCLEOTIDE SEQUENCE</scope>
    <source>
        <strain evidence="2">CBS 538.74</strain>
    </source>
</reference>
<comment type="caution">
    <text evidence="2">The sequence shown here is derived from an EMBL/GenBank/DDBJ whole genome shotgun (WGS) entry which is preliminary data.</text>
</comment>
<accession>A0AAN6ZTW1</accession>
<dbReference type="EMBL" id="MU857112">
    <property type="protein sequence ID" value="KAK4149919.1"/>
    <property type="molecule type" value="Genomic_DNA"/>
</dbReference>
<dbReference type="Pfam" id="PF14518">
    <property type="entry name" value="Haem_oxygenas_2"/>
    <property type="match status" value="1"/>
</dbReference>
<feature type="chain" id="PRO_5042945981" evidence="1">
    <location>
        <begin position="28"/>
        <end position="710"/>
    </location>
</feature>
<keyword evidence="1" id="KW-0732">Signal</keyword>
<gene>
    <name evidence="2" type="ORF">C8A00DRAFT_37477</name>
</gene>
<dbReference type="Proteomes" id="UP001302745">
    <property type="component" value="Unassembled WGS sequence"/>
</dbReference>
<feature type="signal peptide" evidence="1">
    <location>
        <begin position="1"/>
        <end position="27"/>
    </location>
</feature>
<dbReference type="InterPro" id="IPR016084">
    <property type="entry name" value="Haem_Oase-like_multi-hlx"/>
</dbReference>
<evidence type="ECO:0000313" key="2">
    <source>
        <dbReference type="EMBL" id="KAK4149919.1"/>
    </source>
</evidence>
<organism evidence="2 3">
    <name type="scientific">Chaetomidium leptoderma</name>
    <dbReference type="NCBI Taxonomy" id="669021"/>
    <lineage>
        <taxon>Eukaryota</taxon>
        <taxon>Fungi</taxon>
        <taxon>Dikarya</taxon>
        <taxon>Ascomycota</taxon>
        <taxon>Pezizomycotina</taxon>
        <taxon>Sordariomycetes</taxon>
        <taxon>Sordariomycetidae</taxon>
        <taxon>Sordariales</taxon>
        <taxon>Chaetomiaceae</taxon>
        <taxon>Chaetomidium</taxon>
    </lineage>
</organism>
<name>A0AAN6ZTW1_9PEZI</name>
<evidence type="ECO:0000313" key="3">
    <source>
        <dbReference type="Proteomes" id="UP001302745"/>
    </source>
</evidence>
<proteinExistence type="predicted"/>
<sequence>MEGLLRPGLGLLILAMLSAILLRSRKSKPLPPVVRETTKPRSVRLRDKKSLQHYKELYVKLHNLECHREIVPEARALLLSLLSEALQSESGAQSQSQSQSTTSILSLEKFSASNLDSFVYSELEHVTREWHQYVARRKQGQPRELFYDAAAARRWLVQRTPLKFVDGAWLGHMHKITTPFLYRRITKSAWQVLSEELGDGDLAKCHAHVYAQLLDKLDLPTPSPDSDAFIHHPGMDDVGVWRAALGQLLISLFPNDFLPEILGFNLNFEMLTIETLLAAKELREVGIDPYYFSLHITIDNADSGHTAMASRTVAEYMALVTATQGDAAAHQAWKRVQAGFVLSKNIHHHRPPDAAAAAAAACAGPNPGLNAKMADIFLSKAIASRGVHEHCPMTMGGRALSTWLEPSMLRQRGWQADFLQTLANAKPWVYKGDSGRSRLVQQLCWGGSMFGAFTDREVAVVRDWIDSQTSVVPASSEIYAAFTGRREMGDSSSFTAAPDLLPPPLAAQPPLSIQDMDVSKLQVHKVSPLWFVHSCLLESLVSVPWKVATPSGCAIVRLLRAQYGFLPEPAGVDGLDEMSRDDQVDLVDIGMEMVSRGAPGGPLPEGIEHALEMWPSPFAEKMLSASTRPMELRWMLLGLTQAFAELHDAVSSSCVLLSEASRAALGLISKRERESLEMCVGGLVEGSADLSRYRMGYQMGVREIGHCFEP</sequence>
<protein>
    <submittedName>
        <fullName evidence="2">ABC transporter with duplicated ATPase domains</fullName>
    </submittedName>
</protein>
<keyword evidence="3" id="KW-1185">Reference proteome</keyword>
<dbReference type="SMART" id="SM01236">
    <property type="entry name" value="Haem_oxygenase_2"/>
    <property type="match status" value="1"/>
</dbReference>
<dbReference type="Gene3D" id="1.20.910.10">
    <property type="entry name" value="Heme oxygenase-like"/>
    <property type="match status" value="1"/>
</dbReference>
<dbReference type="AlphaFoldDB" id="A0AAN6ZTW1"/>
<evidence type="ECO:0000256" key="1">
    <source>
        <dbReference type="SAM" id="SignalP"/>
    </source>
</evidence>
<reference evidence="2" key="1">
    <citation type="journal article" date="2023" name="Mol. Phylogenet. Evol.">
        <title>Genome-scale phylogeny and comparative genomics of the fungal order Sordariales.</title>
        <authorList>
            <person name="Hensen N."/>
            <person name="Bonometti L."/>
            <person name="Westerberg I."/>
            <person name="Brannstrom I.O."/>
            <person name="Guillou S."/>
            <person name="Cros-Aarteil S."/>
            <person name="Calhoun S."/>
            <person name="Haridas S."/>
            <person name="Kuo A."/>
            <person name="Mondo S."/>
            <person name="Pangilinan J."/>
            <person name="Riley R."/>
            <person name="LaButti K."/>
            <person name="Andreopoulos B."/>
            <person name="Lipzen A."/>
            <person name="Chen C."/>
            <person name="Yan M."/>
            <person name="Daum C."/>
            <person name="Ng V."/>
            <person name="Clum A."/>
            <person name="Steindorff A."/>
            <person name="Ohm R.A."/>
            <person name="Martin F."/>
            <person name="Silar P."/>
            <person name="Natvig D.O."/>
            <person name="Lalanne C."/>
            <person name="Gautier V."/>
            <person name="Ament-Velasquez S.L."/>
            <person name="Kruys A."/>
            <person name="Hutchinson M.I."/>
            <person name="Powell A.J."/>
            <person name="Barry K."/>
            <person name="Miller A.N."/>
            <person name="Grigoriev I.V."/>
            <person name="Debuchy R."/>
            <person name="Gladieux P."/>
            <person name="Hiltunen Thoren M."/>
            <person name="Johannesson H."/>
        </authorList>
    </citation>
    <scope>NUCLEOTIDE SEQUENCE</scope>
    <source>
        <strain evidence="2">CBS 538.74</strain>
    </source>
</reference>